<protein>
    <recommendedName>
        <fullName evidence="4">tRNA uridine(34) hydroxylase</fullName>
        <ecNumber evidence="4">1.14.-.-</ecNumber>
    </recommendedName>
    <alternativeName>
        <fullName evidence="4">tRNA hydroxylation protein O</fullName>
    </alternativeName>
</protein>
<accession>A0A451CYI5</accession>
<dbReference type="EMBL" id="LR217698">
    <property type="protein sequence ID" value="VFP78480.1"/>
    <property type="molecule type" value="Genomic_DNA"/>
</dbReference>
<evidence type="ECO:0000259" key="5">
    <source>
        <dbReference type="PROSITE" id="PS50206"/>
    </source>
</evidence>
<dbReference type="InterPro" id="IPR036873">
    <property type="entry name" value="Rhodanese-like_dom_sf"/>
</dbReference>
<dbReference type="Pfam" id="PF17773">
    <property type="entry name" value="UPF0176_N"/>
    <property type="match status" value="1"/>
</dbReference>
<keyword evidence="2 4" id="KW-0560">Oxidoreductase</keyword>
<dbReference type="CDD" id="cd01518">
    <property type="entry name" value="RHOD_YceA"/>
    <property type="match status" value="1"/>
</dbReference>
<dbReference type="AlphaFoldDB" id="A0A451CYI5"/>
<evidence type="ECO:0000256" key="4">
    <source>
        <dbReference type="HAMAP-Rule" id="MF_00469"/>
    </source>
</evidence>
<evidence type="ECO:0000256" key="3">
    <source>
        <dbReference type="ARBA" id="ARBA00045625"/>
    </source>
</evidence>
<proteinExistence type="inferred from homology"/>
<dbReference type="OrthoDB" id="9778326at2"/>
<dbReference type="InterPro" id="IPR020936">
    <property type="entry name" value="TrhO"/>
</dbReference>
<dbReference type="Gene3D" id="3.40.250.10">
    <property type="entry name" value="Rhodanese-like domain"/>
    <property type="match status" value="1"/>
</dbReference>
<organism evidence="6 7">
    <name type="scientific">Candidatus Erwinia haradaeae</name>
    <dbReference type="NCBI Taxonomy" id="1922217"/>
    <lineage>
        <taxon>Bacteria</taxon>
        <taxon>Pseudomonadati</taxon>
        <taxon>Pseudomonadota</taxon>
        <taxon>Gammaproteobacteria</taxon>
        <taxon>Enterobacterales</taxon>
        <taxon>Erwiniaceae</taxon>
        <taxon>Erwinia</taxon>
    </lineage>
</organism>
<evidence type="ECO:0000256" key="2">
    <source>
        <dbReference type="ARBA" id="ARBA00023002"/>
    </source>
</evidence>
<reference evidence="6 7" key="1">
    <citation type="submission" date="2019-02" db="EMBL/GenBank/DDBJ databases">
        <authorList>
            <person name="Manzano-Marin A."/>
            <person name="Manzano-Marin A."/>
        </authorList>
    </citation>
    <scope>NUCLEOTIDE SEQUENCE [LARGE SCALE GENOMIC DNA]</scope>
    <source>
        <strain evidence="6 7">ErCicurtihirsuta</strain>
    </source>
</reference>
<evidence type="ECO:0000313" key="7">
    <source>
        <dbReference type="Proteomes" id="UP000294364"/>
    </source>
</evidence>
<dbReference type="Proteomes" id="UP000294364">
    <property type="component" value="Chromosome"/>
</dbReference>
<dbReference type="SUPFAM" id="SSF52821">
    <property type="entry name" value="Rhodanese/Cell cycle control phosphatase"/>
    <property type="match status" value="1"/>
</dbReference>
<evidence type="ECO:0000313" key="6">
    <source>
        <dbReference type="EMBL" id="VFP78480.1"/>
    </source>
</evidence>
<dbReference type="RefSeq" id="WP_157991819.1">
    <property type="nucleotide sequence ID" value="NZ_LR217698.1"/>
</dbReference>
<sequence>MTVLFNKINNKELKDQLLTEDGERTTLSFYKYFTIDDPWSFRNSLYLGLSRLKILGRIYIANEGINAQVSVPSHLYESMLDVLSDMHCQLSNMRINISLDNNRQSFWVLRLKVRHRIVADGITDSSFDASDVGIYLTADEVNFFHDNPEVIFIDMRNDYEYEVGHFDNTLITPGSTFRQKLPIVVEMLKKDKEKKIVLYCTGGIRCEKASAWMRHNGFKNIYHIDGGIIQYVRVSRMLGLPIYFKGKNFVFDQRMYESVSSEIISYCHVCGKTCDSHINCRNNTCHKLFIQCQDCSVRFNSCCSLSCMKKSLLISKEKDASNRFKKIMSVE</sequence>
<dbReference type="HAMAP" id="MF_00469">
    <property type="entry name" value="TrhO"/>
    <property type="match status" value="1"/>
</dbReference>
<dbReference type="Pfam" id="PF12368">
    <property type="entry name" value="Rhodanese_C"/>
    <property type="match status" value="1"/>
</dbReference>
<dbReference type="Pfam" id="PF00581">
    <property type="entry name" value="Rhodanese"/>
    <property type="match status" value="1"/>
</dbReference>
<name>A0A451CYI5_9GAMM</name>
<evidence type="ECO:0000256" key="1">
    <source>
        <dbReference type="ARBA" id="ARBA00022694"/>
    </source>
</evidence>
<comment type="catalytic activity">
    <reaction evidence="4">
        <text>uridine(34) in tRNA + AH2 + O2 = 5-hydroxyuridine(34) in tRNA + A + H2O</text>
        <dbReference type="Rhea" id="RHEA:64224"/>
        <dbReference type="Rhea" id="RHEA-COMP:11727"/>
        <dbReference type="Rhea" id="RHEA-COMP:13381"/>
        <dbReference type="ChEBI" id="CHEBI:13193"/>
        <dbReference type="ChEBI" id="CHEBI:15377"/>
        <dbReference type="ChEBI" id="CHEBI:15379"/>
        <dbReference type="ChEBI" id="CHEBI:17499"/>
        <dbReference type="ChEBI" id="CHEBI:65315"/>
        <dbReference type="ChEBI" id="CHEBI:136877"/>
    </reaction>
</comment>
<gene>
    <name evidence="6" type="primary">yceA</name>
    <name evidence="4" type="synonym">trhO</name>
    <name evidence="6" type="ORF">ERCICURT3053_105</name>
</gene>
<dbReference type="GO" id="GO:0016705">
    <property type="term" value="F:oxidoreductase activity, acting on paired donors, with incorporation or reduction of molecular oxygen"/>
    <property type="evidence" value="ECO:0007669"/>
    <property type="project" value="UniProtKB-UniRule"/>
</dbReference>
<dbReference type="Gene3D" id="3.30.70.100">
    <property type="match status" value="1"/>
</dbReference>
<dbReference type="InterPro" id="IPR001763">
    <property type="entry name" value="Rhodanese-like_dom"/>
</dbReference>
<feature type="domain" description="Rhodanese" evidence="5">
    <location>
        <begin position="146"/>
        <end position="233"/>
    </location>
</feature>
<dbReference type="SMART" id="SM00450">
    <property type="entry name" value="RHOD"/>
    <property type="match status" value="1"/>
</dbReference>
<dbReference type="NCBIfam" id="NF001133">
    <property type="entry name" value="PRK00142.1-1"/>
    <property type="match status" value="1"/>
</dbReference>
<comment type="similarity">
    <text evidence="4">Belongs to the TrhO family.</text>
</comment>
<dbReference type="InterPro" id="IPR040503">
    <property type="entry name" value="TRHO_N"/>
</dbReference>
<dbReference type="InterPro" id="IPR022111">
    <property type="entry name" value="Rhodanese_C"/>
</dbReference>
<keyword evidence="1 4" id="KW-0819">tRNA processing</keyword>
<dbReference type="PANTHER" id="PTHR43846:SF1">
    <property type="entry name" value="TRNA URIDINE(34) HYDROXYLASE"/>
    <property type="match status" value="1"/>
</dbReference>
<dbReference type="PROSITE" id="PS50206">
    <property type="entry name" value="RHODANESE_3"/>
    <property type="match status" value="1"/>
</dbReference>
<dbReference type="GO" id="GO:0006400">
    <property type="term" value="P:tRNA modification"/>
    <property type="evidence" value="ECO:0007669"/>
    <property type="project" value="UniProtKB-UniRule"/>
</dbReference>
<dbReference type="PANTHER" id="PTHR43846">
    <property type="entry name" value="UPF0176 PROTEIN YCEA"/>
    <property type="match status" value="1"/>
</dbReference>
<comment type="function">
    <text evidence="3">Catalyzes oxygen-dependent 5-hydroxyuridine (ho5U) modification at position 34 in tRNAs, the first step in 5-carboxymethoxyuridine (cmo5U) biosynthesis. May be part of an alternate pathway, which is able to bypass cmo5U biogenesis in a subset of tRNAs under aerobic conditions.</text>
</comment>
<dbReference type="EC" id="1.14.-.-" evidence="4"/>